<dbReference type="Proteomes" id="UP001196413">
    <property type="component" value="Unassembled WGS sequence"/>
</dbReference>
<reference evidence="1" key="1">
    <citation type="submission" date="2021-06" db="EMBL/GenBank/DDBJ databases">
        <title>Parelaphostrongylus tenuis whole genome reference sequence.</title>
        <authorList>
            <person name="Garwood T.J."/>
            <person name="Larsen P.A."/>
            <person name="Fountain-Jones N.M."/>
            <person name="Garbe J.R."/>
            <person name="Macchietto M.G."/>
            <person name="Kania S.A."/>
            <person name="Gerhold R.W."/>
            <person name="Richards J.E."/>
            <person name="Wolf T.M."/>
        </authorList>
    </citation>
    <scope>NUCLEOTIDE SEQUENCE</scope>
    <source>
        <strain evidence="1">MNPRO001-30</strain>
        <tissue evidence="1">Meninges</tissue>
    </source>
</reference>
<proteinExistence type="predicted"/>
<dbReference type="Gene3D" id="3.90.70.10">
    <property type="entry name" value="Cysteine proteinases"/>
    <property type="match status" value="1"/>
</dbReference>
<comment type="caution">
    <text evidence="1">The sequence shown here is derived from an EMBL/GenBank/DDBJ whole genome shotgun (WGS) entry which is preliminary data.</text>
</comment>
<organism evidence="1 2">
    <name type="scientific">Parelaphostrongylus tenuis</name>
    <name type="common">Meningeal worm</name>
    <dbReference type="NCBI Taxonomy" id="148309"/>
    <lineage>
        <taxon>Eukaryota</taxon>
        <taxon>Metazoa</taxon>
        <taxon>Ecdysozoa</taxon>
        <taxon>Nematoda</taxon>
        <taxon>Chromadorea</taxon>
        <taxon>Rhabditida</taxon>
        <taxon>Rhabditina</taxon>
        <taxon>Rhabditomorpha</taxon>
        <taxon>Strongyloidea</taxon>
        <taxon>Metastrongylidae</taxon>
        <taxon>Parelaphostrongylus</taxon>
    </lineage>
</organism>
<name>A0AAD5QVH5_PARTN</name>
<accession>A0AAD5QVH5</accession>
<sequence length="218" mass="24375">MASPVGSVSATEILKGRRIQVNLEIRFPSPIKDHSTIQELTIRRLVLVGAGDSMQLLKIEKRLNENHGLTLAAAAMLRLDRRHGRLSRSKGMNGIYAGVRTISEGGPFKYRVSKKVLREAEQLSGNNLVNYINKAQKLFTAKLSPRFANLPKNIKRLFMGSKYVALPAKYRVNEKTHNDIDDSTIPRSFDARTNWPKCASLRTVRDQSACGEQDNNSG</sequence>
<keyword evidence="2" id="KW-1185">Reference proteome</keyword>
<dbReference type="EMBL" id="JAHQIW010004795">
    <property type="protein sequence ID" value="KAJ1363730.1"/>
    <property type="molecule type" value="Genomic_DNA"/>
</dbReference>
<dbReference type="SUPFAM" id="SSF54001">
    <property type="entry name" value="Cysteine proteinases"/>
    <property type="match status" value="1"/>
</dbReference>
<dbReference type="InterPro" id="IPR038765">
    <property type="entry name" value="Papain-like_cys_pep_sf"/>
</dbReference>
<gene>
    <name evidence="1" type="ORF">KIN20_023655</name>
</gene>
<evidence type="ECO:0000313" key="1">
    <source>
        <dbReference type="EMBL" id="KAJ1363730.1"/>
    </source>
</evidence>
<dbReference type="AlphaFoldDB" id="A0AAD5QVH5"/>
<protein>
    <submittedName>
        <fullName evidence="1">Uncharacterized protein</fullName>
    </submittedName>
</protein>
<evidence type="ECO:0000313" key="2">
    <source>
        <dbReference type="Proteomes" id="UP001196413"/>
    </source>
</evidence>